<dbReference type="InterPro" id="IPR000719">
    <property type="entry name" value="Prot_kinase_dom"/>
</dbReference>
<dbReference type="GO" id="GO:0005524">
    <property type="term" value="F:ATP binding"/>
    <property type="evidence" value="ECO:0007669"/>
    <property type="project" value="InterPro"/>
</dbReference>
<evidence type="ECO:0000313" key="3">
    <source>
        <dbReference type="EMBL" id="KAG0569249.1"/>
    </source>
</evidence>
<accession>A0A8T0HGN7</accession>
<comment type="caution">
    <text evidence="3">The sequence shown here is derived from an EMBL/GenBank/DDBJ whole genome shotgun (WGS) entry which is preliminary data.</text>
</comment>
<feature type="region of interest" description="Disordered" evidence="1">
    <location>
        <begin position="255"/>
        <end position="304"/>
    </location>
</feature>
<name>A0A8T0HGN7_CERPU</name>
<dbReference type="PANTHER" id="PTHR37171:SF1">
    <property type="entry name" value="SERINE_THREONINE-PROTEIN KINASE YRZF-RELATED"/>
    <property type="match status" value="1"/>
</dbReference>
<keyword evidence="4" id="KW-1185">Reference proteome</keyword>
<evidence type="ECO:0000313" key="4">
    <source>
        <dbReference type="Proteomes" id="UP000822688"/>
    </source>
</evidence>
<sequence length="507" mass="55980">MLRLLTRRQWLQQRIFCPIVSDFGVASERGEEKSTVAVRPWDTFLSDVDNFIQQSDDTSRVCLPFDEGNLDVFHVSEFKACHNFYLVLRNVGRALGYSLHMQDGVRPTSFSFSDEDASQQAERMANPSGQSAVFPVCEPDKPFFLVIEIKRPAVFRRSASSDIPSMCSALLDTVSNKAEHKLYISVEPLHQLYRYMKAMNLAYGIMSSFDLTFFVKREGEFGDTLLISEGITNTSSNFLGALAYMVDKAIKDPKQFKSAPDKKHAQGGSSQASALGIPESKGSQGKSTDHEGKNPDPNLQRHGMKTRSFGPVDCLMETPAELLHLASSPFATGWSGNIVRGTYDGQQIVVKLAPTGSDRAEALLTEVAAYHKLKEYWGKFVPKLVSYGTTAGGMVVYIATEYINGFEIGIGTLSQGVVKEIFDALTVVHQCGVLHGDIRASNIMVMEGWEVGVRLIDFGFARPIISSEDCMREQAQLERLLNEITCSDVEGTRNSRLGQIQACTAAS</sequence>
<dbReference type="InterPro" id="IPR008266">
    <property type="entry name" value="Tyr_kinase_AS"/>
</dbReference>
<dbReference type="PANTHER" id="PTHR37171">
    <property type="entry name" value="SERINE/THREONINE-PROTEIN KINASE YRZF-RELATED"/>
    <property type="match status" value="1"/>
</dbReference>
<dbReference type="EMBL" id="CM026427">
    <property type="protein sequence ID" value="KAG0569249.1"/>
    <property type="molecule type" value="Genomic_DNA"/>
</dbReference>
<dbReference type="Gene3D" id="1.10.510.10">
    <property type="entry name" value="Transferase(Phosphotransferase) domain 1"/>
    <property type="match status" value="1"/>
</dbReference>
<dbReference type="PROSITE" id="PS00109">
    <property type="entry name" value="PROTEIN_KINASE_TYR"/>
    <property type="match status" value="1"/>
</dbReference>
<proteinExistence type="predicted"/>
<organism evidence="3 4">
    <name type="scientific">Ceratodon purpureus</name>
    <name type="common">Fire moss</name>
    <name type="synonym">Dicranum purpureum</name>
    <dbReference type="NCBI Taxonomy" id="3225"/>
    <lineage>
        <taxon>Eukaryota</taxon>
        <taxon>Viridiplantae</taxon>
        <taxon>Streptophyta</taxon>
        <taxon>Embryophyta</taxon>
        <taxon>Bryophyta</taxon>
        <taxon>Bryophytina</taxon>
        <taxon>Bryopsida</taxon>
        <taxon>Dicranidae</taxon>
        <taxon>Pseudoditrichales</taxon>
        <taxon>Ditrichaceae</taxon>
        <taxon>Ceratodon</taxon>
    </lineage>
</organism>
<dbReference type="Pfam" id="PF00069">
    <property type="entry name" value="Pkinase"/>
    <property type="match status" value="1"/>
</dbReference>
<dbReference type="InterPro" id="IPR052396">
    <property type="entry name" value="Meiotic_Drive_Suppr_Kinase"/>
</dbReference>
<feature type="domain" description="Protein kinase" evidence="2">
    <location>
        <begin position="324"/>
        <end position="507"/>
    </location>
</feature>
<evidence type="ECO:0000259" key="2">
    <source>
        <dbReference type="PROSITE" id="PS50011"/>
    </source>
</evidence>
<dbReference type="InterPro" id="IPR011009">
    <property type="entry name" value="Kinase-like_dom_sf"/>
</dbReference>
<dbReference type="Proteomes" id="UP000822688">
    <property type="component" value="Chromosome 6"/>
</dbReference>
<dbReference type="SUPFAM" id="SSF56112">
    <property type="entry name" value="Protein kinase-like (PK-like)"/>
    <property type="match status" value="1"/>
</dbReference>
<feature type="compositionally biased region" description="Basic and acidic residues" evidence="1">
    <location>
        <begin position="255"/>
        <end position="264"/>
    </location>
</feature>
<reference evidence="3 4" key="1">
    <citation type="submission" date="2020-06" db="EMBL/GenBank/DDBJ databases">
        <title>WGS assembly of Ceratodon purpureus strain R40.</title>
        <authorList>
            <person name="Carey S.B."/>
            <person name="Jenkins J."/>
            <person name="Shu S."/>
            <person name="Lovell J.T."/>
            <person name="Sreedasyam A."/>
            <person name="Maumus F."/>
            <person name="Tiley G.P."/>
            <person name="Fernandez-Pozo N."/>
            <person name="Barry K."/>
            <person name="Chen C."/>
            <person name="Wang M."/>
            <person name="Lipzen A."/>
            <person name="Daum C."/>
            <person name="Saski C.A."/>
            <person name="Payton A.C."/>
            <person name="Mcbreen J.C."/>
            <person name="Conrad R.E."/>
            <person name="Kollar L.M."/>
            <person name="Olsson S."/>
            <person name="Huttunen S."/>
            <person name="Landis J.B."/>
            <person name="Wickett N.J."/>
            <person name="Johnson M.G."/>
            <person name="Rensing S.A."/>
            <person name="Grimwood J."/>
            <person name="Schmutz J."/>
            <person name="Mcdaniel S.F."/>
        </authorList>
    </citation>
    <scope>NUCLEOTIDE SEQUENCE [LARGE SCALE GENOMIC DNA]</scope>
    <source>
        <strain evidence="3 4">R40</strain>
    </source>
</reference>
<dbReference type="AlphaFoldDB" id="A0A8T0HGN7"/>
<dbReference type="PROSITE" id="PS50011">
    <property type="entry name" value="PROTEIN_KINASE_DOM"/>
    <property type="match status" value="1"/>
</dbReference>
<dbReference type="GO" id="GO:0004672">
    <property type="term" value="F:protein kinase activity"/>
    <property type="evidence" value="ECO:0007669"/>
    <property type="project" value="InterPro"/>
</dbReference>
<evidence type="ECO:0000256" key="1">
    <source>
        <dbReference type="SAM" id="MobiDB-lite"/>
    </source>
</evidence>
<protein>
    <recommendedName>
        <fullName evidence="2">Protein kinase domain-containing protein</fullName>
    </recommendedName>
</protein>
<gene>
    <name evidence="3" type="ORF">KC19_6G077200</name>
</gene>